<dbReference type="InterPro" id="IPR006802">
    <property type="entry name" value="Radial_spoke"/>
</dbReference>
<keyword evidence="3" id="KW-0969">Cilium</keyword>
<dbReference type="EMBL" id="HBIR01008853">
    <property type="protein sequence ID" value="CAE0531626.1"/>
    <property type="molecule type" value="Transcribed_RNA"/>
</dbReference>
<feature type="region of interest" description="Disordered" evidence="6">
    <location>
        <begin position="413"/>
        <end position="439"/>
    </location>
</feature>
<feature type="region of interest" description="Disordered" evidence="6">
    <location>
        <begin position="266"/>
        <end position="290"/>
    </location>
</feature>
<feature type="compositionally biased region" description="Low complexity" evidence="6">
    <location>
        <begin position="171"/>
        <end position="180"/>
    </location>
</feature>
<keyword evidence="4" id="KW-0206">Cytoskeleton</keyword>
<dbReference type="GO" id="GO:0001534">
    <property type="term" value="C:radial spoke"/>
    <property type="evidence" value="ECO:0007669"/>
    <property type="project" value="InterPro"/>
</dbReference>
<evidence type="ECO:0000256" key="2">
    <source>
        <dbReference type="ARBA" id="ARBA00022490"/>
    </source>
</evidence>
<evidence type="ECO:0008006" key="8">
    <source>
        <dbReference type="Google" id="ProtNLM"/>
    </source>
</evidence>
<sequence length="462" mass="48527">MSDKAEAVSFLQRPNEKGVSVYSHLTDVLATILASNPADALGAFEALSAKVKSSSFDPAAVTVPPPPPTTAPEVPDSGWLERDAALLKSGSEDEADGQIPPSLLDDARLLDAAGASLSPEETYRAHLSLCALQRTAKLQSVRFFGKILGTAADYYVAEARRAEPPEPPEASEPSATPAEEYGSGCNALSYFVTPELGGTWEELPSVTPEAIVAASRTRKFFTGSLDADVCCFPPFPGTERHYLRAQLARIAHGTTLCPSHKYALSPEGAVEPADPEAEGALPPPTSSQLCEPASWRHKNMGILAIGRCTNLPSPEEAEADAPPPQLEPEKPALLPIEASDWALVGPAALGGGAAVVWSRSLRWPGAIAVVPPSGRAPPPRRPQPASLLPYQVSEAKEGRYANLYLGYGHPVAAGPMSPSPPPPIEGDDPTAEPVEAEDMPLDDENAAVREAAEAALRAGAEE</sequence>
<organism evidence="7">
    <name type="scientific">Emiliania huxleyi</name>
    <name type="common">Coccolithophore</name>
    <name type="synonym">Pontosphaera huxleyi</name>
    <dbReference type="NCBI Taxonomy" id="2903"/>
    <lineage>
        <taxon>Eukaryota</taxon>
        <taxon>Haptista</taxon>
        <taxon>Haptophyta</taxon>
        <taxon>Prymnesiophyceae</taxon>
        <taxon>Isochrysidales</taxon>
        <taxon>Noelaerhabdaceae</taxon>
        <taxon>Emiliania</taxon>
    </lineage>
</organism>
<dbReference type="PANTHER" id="PTHR13159">
    <property type="entry name" value="RADIAL SPOKEHEAD-RELATED"/>
    <property type="match status" value="1"/>
</dbReference>
<comment type="subcellular location">
    <subcellularLocation>
        <location evidence="1">Cytoplasm</location>
        <location evidence="1">Cytoskeleton</location>
        <location evidence="1">Cilium axoneme</location>
    </subcellularLocation>
</comment>
<dbReference type="Pfam" id="PF04712">
    <property type="entry name" value="Radial_spoke"/>
    <property type="match status" value="2"/>
</dbReference>
<evidence type="ECO:0000313" key="7">
    <source>
        <dbReference type="EMBL" id="CAE0531626.1"/>
    </source>
</evidence>
<reference evidence="7" key="1">
    <citation type="submission" date="2021-01" db="EMBL/GenBank/DDBJ databases">
        <authorList>
            <person name="Corre E."/>
            <person name="Pelletier E."/>
            <person name="Niang G."/>
            <person name="Scheremetjew M."/>
            <person name="Finn R."/>
            <person name="Kale V."/>
            <person name="Holt S."/>
            <person name="Cochrane G."/>
            <person name="Meng A."/>
            <person name="Brown T."/>
            <person name="Cohen L."/>
        </authorList>
    </citation>
    <scope>NUCLEOTIDE SEQUENCE</scope>
    <source>
        <strain evidence="7">379</strain>
    </source>
</reference>
<feature type="compositionally biased region" description="Acidic residues" evidence="6">
    <location>
        <begin position="425"/>
        <end position="439"/>
    </location>
</feature>
<name>A0A7S3RQA6_EMIHU</name>
<evidence type="ECO:0000256" key="4">
    <source>
        <dbReference type="ARBA" id="ARBA00023212"/>
    </source>
</evidence>
<accession>A0A7S3RQA6</accession>
<gene>
    <name evidence="7" type="ORF">EHUX00137_LOCUS6092</name>
</gene>
<evidence type="ECO:0000256" key="1">
    <source>
        <dbReference type="ARBA" id="ARBA00004430"/>
    </source>
</evidence>
<feature type="region of interest" description="Disordered" evidence="6">
    <location>
        <begin position="58"/>
        <end position="77"/>
    </location>
</feature>
<keyword evidence="2" id="KW-0963">Cytoplasm</keyword>
<feature type="region of interest" description="Disordered" evidence="6">
    <location>
        <begin position="160"/>
        <end position="180"/>
    </location>
</feature>
<evidence type="ECO:0000256" key="6">
    <source>
        <dbReference type="SAM" id="MobiDB-lite"/>
    </source>
</evidence>
<protein>
    <recommendedName>
        <fullName evidence="8">Radial spokehead-like protein</fullName>
    </recommendedName>
</protein>
<dbReference type="CDD" id="cd22963">
    <property type="entry name" value="DD_CrRSP4-like"/>
    <property type="match status" value="1"/>
</dbReference>
<dbReference type="GO" id="GO:0060294">
    <property type="term" value="P:cilium movement involved in cell motility"/>
    <property type="evidence" value="ECO:0007669"/>
    <property type="project" value="InterPro"/>
</dbReference>
<evidence type="ECO:0000256" key="5">
    <source>
        <dbReference type="ARBA" id="ARBA00023273"/>
    </source>
</evidence>
<proteinExistence type="predicted"/>
<keyword evidence="5" id="KW-0966">Cell projection</keyword>
<evidence type="ECO:0000256" key="3">
    <source>
        <dbReference type="ARBA" id="ARBA00023069"/>
    </source>
</evidence>
<dbReference type="AlphaFoldDB" id="A0A7S3RQA6"/>
<dbReference type="PANTHER" id="PTHR13159:SF0">
    <property type="entry name" value="RADIAL SPOKE HEAD 6 HOMOLOG A"/>
    <property type="match status" value="1"/>
</dbReference>
<dbReference type="GO" id="GO:0035082">
    <property type="term" value="P:axoneme assembly"/>
    <property type="evidence" value="ECO:0007669"/>
    <property type="project" value="TreeGrafter"/>
</dbReference>